<feature type="compositionally biased region" description="Basic and acidic residues" evidence="6">
    <location>
        <begin position="356"/>
        <end position="366"/>
    </location>
</feature>
<evidence type="ECO:0000256" key="4">
    <source>
        <dbReference type="ARBA" id="ARBA00022989"/>
    </source>
</evidence>
<name>A0AAQ4PNI6_GASAC</name>
<reference evidence="8" key="2">
    <citation type="submission" date="2025-08" db="UniProtKB">
        <authorList>
            <consortium name="Ensembl"/>
        </authorList>
    </citation>
    <scope>IDENTIFICATION</scope>
</reference>
<proteinExistence type="predicted"/>
<dbReference type="AlphaFoldDB" id="A0AAQ4PNI6"/>
<feature type="region of interest" description="Disordered" evidence="6">
    <location>
        <begin position="337"/>
        <end position="381"/>
    </location>
</feature>
<sequence length="381" mass="42707">MALQRLCRLHRVLGPIYGLLLKGGCVGFLARLWGAVFIRAYRYTMEEQAELYCPTSEPQDYEMVEFFIKRFKLWMGLTKTKEFRHRVKFEGMDVPPSRSSRESPLSTLSSTLPSSSSPSLSSSFSSPRPLSSSLSVRSDDSSVSEAGFDVRPHLDRLLPCVSALLSRFDQVNQITEDVHNLEIKLEEAQTSRRKKWISNKDKVVEMLGDPERPEELKGEQSETGEFRHRKKSVFHLTQRISVPSSFCFAPSTAHSSAAPVCRNTRTHSIYSESGLVSFKLHAASNDRASEAAKLVSGISGPYPEDSSADGGFPRRRAWHSGSSHSADVAQRILRPHGEVVPCDNRGDDLAFNNSRPRSEEGLRQHLNDGVPVKRKAWTEQD</sequence>
<evidence type="ECO:0000256" key="5">
    <source>
        <dbReference type="ARBA" id="ARBA00023136"/>
    </source>
</evidence>
<evidence type="ECO:0000256" key="7">
    <source>
        <dbReference type="SAM" id="Phobius"/>
    </source>
</evidence>
<keyword evidence="5 7" id="KW-0472">Membrane</keyword>
<dbReference type="Proteomes" id="UP000007635">
    <property type="component" value="Chromosome V"/>
</dbReference>
<keyword evidence="2 7" id="KW-0812">Transmembrane</keyword>
<dbReference type="GeneTree" id="ENSGT00940000167780"/>
<dbReference type="PANTHER" id="PTHR46730:SF2">
    <property type="entry name" value="POLYCYSTIN-1 ISOFORM X1"/>
    <property type="match status" value="1"/>
</dbReference>
<keyword evidence="9" id="KW-1185">Reference proteome</keyword>
<dbReference type="GO" id="GO:0006816">
    <property type="term" value="P:calcium ion transport"/>
    <property type="evidence" value="ECO:0007669"/>
    <property type="project" value="TreeGrafter"/>
</dbReference>
<evidence type="ECO:0000313" key="9">
    <source>
        <dbReference type="Proteomes" id="UP000007635"/>
    </source>
</evidence>
<feature type="region of interest" description="Disordered" evidence="6">
    <location>
        <begin position="92"/>
        <end position="140"/>
    </location>
</feature>
<evidence type="ECO:0000256" key="6">
    <source>
        <dbReference type="SAM" id="MobiDB-lite"/>
    </source>
</evidence>
<evidence type="ECO:0000256" key="1">
    <source>
        <dbReference type="ARBA" id="ARBA00004370"/>
    </source>
</evidence>
<reference evidence="8" key="3">
    <citation type="submission" date="2025-09" db="UniProtKB">
        <authorList>
            <consortium name="Ensembl"/>
        </authorList>
    </citation>
    <scope>IDENTIFICATION</scope>
</reference>
<dbReference type="Ensembl" id="ENSGACT00000053091.1">
    <property type="protein sequence ID" value="ENSGACP00000040459.1"/>
    <property type="gene ID" value="ENSGACG00000023521.1"/>
</dbReference>
<organism evidence="8 9">
    <name type="scientific">Gasterosteus aculeatus aculeatus</name>
    <name type="common">three-spined stickleback</name>
    <dbReference type="NCBI Taxonomy" id="481459"/>
    <lineage>
        <taxon>Eukaryota</taxon>
        <taxon>Metazoa</taxon>
        <taxon>Chordata</taxon>
        <taxon>Craniata</taxon>
        <taxon>Vertebrata</taxon>
        <taxon>Euteleostomi</taxon>
        <taxon>Actinopterygii</taxon>
        <taxon>Neopterygii</taxon>
        <taxon>Teleostei</taxon>
        <taxon>Neoteleostei</taxon>
        <taxon>Acanthomorphata</taxon>
        <taxon>Eupercaria</taxon>
        <taxon>Perciformes</taxon>
        <taxon>Cottioidei</taxon>
        <taxon>Gasterosteales</taxon>
        <taxon>Gasterosteidae</taxon>
        <taxon>Gasterosteus</taxon>
    </lineage>
</organism>
<protein>
    <submittedName>
        <fullName evidence="8">Uncharacterized protein</fullName>
    </submittedName>
</protein>
<feature type="compositionally biased region" description="Low complexity" evidence="6">
    <location>
        <begin position="95"/>
        <end position="140"/>
    </location>
</feature>
<feature type="region of interest" description="Disordered" evidence="6">
    <location>
        <begin position="302"/>
        <end position="323"/>
    </location>
</feature>
<feature type="transmembrane region" description="Helical" evidence="7">
    <location>
        <begin position="12"/>
        <end position="33"/>
    </location>
</feature>
<dbReference type="PANTHER" id="PTHR46730">
    <property type="entry name" value="POLYCYSTIN-1"/>
    <property type="match status" value="1"/>
</dbReference>
<keyword evidence="3" id="KW-0677">Repeat</keyword>
<evidence type="ECO:0000256" key="3">
    <source>
        <dbReference type="ARBA" id="ARBA00022737"/>
    </source>
</evidence>
<evidence type="ECO:0000313" key="8">
    <source>
        <dbReference type="Ensembl" id="ENSGACP00000040459.1"/>
    </source>
</evidence>
<accession>A0AAQ4PNI6</accession>
<dbReference type="GO" id="GO:0005886">
    <property type="term" value="C:plasma membrane"/>
    <property type="evidence" value="ECO:0007669"/>
    <property type="project" value="TreeGrafter"/>
</dbReference>
<evidence type="ECO:0000256" key="2">
    <source>
        <dbReference type="ARBA" id="ARBA00022692"/>
    </source>
</evidence>
<comment type="subcellular location">
    <subcellularLocation>
        <location evidence="1">Membrane</location>
    </subcellularLocation>
</comment>
<keyword evidence="4 7" id="KW-1133">Transmembrane helix</keyword>
<dbReference type="GO" id="GO:0005261">
    <property type="term" value="F:monoatomic cation channel activity"/>
    <property type="evidence" value="ECO:0007669"/>
    <property type="project" value="TreeGrafter"/>
</dbReference>
<reference evidence="8 9" key="1">
    <citation type="journal article" date="2021" name="G3 (Bethesda)">
        <title>Improved contiguity of the threespine stickleback genome using long-read sequencing.</title>
        <authorList>
            <person name="Nath S."/>
            <person name="Shaw D.E."/>
            <person name="White M.A."/>
        </authorList>
    </citation>
    <scope>NUCLEOTIDE SEQUENCE [LARGE SCALE GENOMIC DNA]</scope>
    <source>
        <strain evidence="8 9">Lake Benthic</strain>
    </source>
</reference>